<proteinExistence type="inferred from homology"/>
<dbReference type="Pfam" id="PF01464">
    <property type="entry name" value="SLT"/>
    <property type="match status" value="1"/>
</dbReference>
<dbReference type="Gene3D" id="1.10.530.10">
    <property type="match status" value="1"/>
</dbReference>
<dbReference type="CDD" id="cd16894">
    <property type="entry name" value="MltD-like"/>
    <property type="match status" value="1"/>
</dbReference>
<evidence type="ECO:0000256" key="1">
    <source>
        <dbReference type="ARBA" id="ARBA00007734"/>
    </source>
</evidence>
<feature type="domain" description="Transglycosylase SLT" evidence="2">
    <location>
        <begin position="37"/>
        <end position="147"/>
    </location>
</feature>
<protein>
    <submittedName>
        <fullName evidence="3">Membrane-bound lytic murein transglycosylase D</fullName>
    </submittedName>
</protein>
<reference evidence="3" key="1">
    <citation type="journal article" date="2020" name="Int. J. Syst. Evol. Microbiol.">
        <title>Aquipluma nitroreducens gen. nov. sp. nov., a novel facultatively anaerobic bacterium isolated from a freshwater lake.</title>
        <authorList>
            <person name="Watanabe M."/>
            <person name="Kojima H."/>
            <person name="Fukui M."/>
        </authorList>
    </citation>
    <scope>NUCLEOTIDE SEQUENCE</scope>
    <source>
        <strain evidence="3">MeG22</strain>
    </source>
</reference>
<evidence type="ECO:0000313" key="4">
    <source>
        <dbReference type="Proteomes" id="UP001193389"/>
    </source>
</evidence>
<dbReference type="KEGG" id="anf:AQPE_1333"/>
<dbReference type="SUPFAM" id="SSF53955">
    <property type="entry name" value="Lysozyme-like"/>
    <property type="match status" value="1"/>
</dbReference>
<sequence length="250" mass="29086">MDYFDVRESLDRELLSTVYFHSQTIRYLKNMPRYFSIIEPILKSNGVPEDFKYLCVAESGFDPKAYSPSKAAGFWQLLESTAKENGLEVNSDVDERYHIEKSTEVACRMFKSAYQKYGSWALVAASYNGGRYGLDQKIAQQKVKSYYDLLFVEETTRYVFRILALKMVMEDPEEYGFKVDKKDLYPIIETKNVEVKSSIADLAGYAINKGINYKILKMFNPWLRDTMLKNPTRKTYILKIPETGFRTKTN</sequence>
<keyword evidence="4" id="KW-1185">Reference proteome</keyword>
<dbReference type="InterPro" id="IPR008258">
    <property type="entry name" value="Transglycosylase_SLT_dom_1"/>
</dbReference>
<dbReference type="EMBL" id="AP018694">
    <property type="protein sequence ID" value="BBE17184.1"/>
    <property type="molecule type" value="Genomic_DNA"/>
</dbReference>
<accession>A0A5K7S786</accession>
<dbReference type="PANTHER" id="PTHR37423">
    <property type="entry name" value="SOLUBLE LYTIC MUREIN TRANSGLYCOSYLASE-RELATED"/>
    <property type="match status" value="1"/>
</dbReference>
<dbReference type="Proteomes" id="UP001193389">
    <property type="component" value="Chromosome"/>
</dbReference>
<dbReference type="AlphaFoldDB" id="A0A5K7S786"/>
<evidence type="ECO:0000313" key="3">
    <source>
        <dbReference type="EMBL" id="BBE17184.1"/>
    </source>
</evidence>
<gene>
    <name evidence="3" type="ORF">AQPE_1333</name>
</gene>
<dbReference type="InterPro" id="IPR023346">
    <property type="entry name" value="Lysozyme-like_dom_sf"/>
</dbReference>
<name>A0A5K7S786_9BACT</name>
<comment type="similarity">
    <text evidence="1">Belongs to the transglycosylase Slt family.</text>
</comment>
<organism evidence="3 4">
    <name type="scientific">Aquipluma nitroreducens</name>
    <dbReference type="NCBI Taxonomy" id="2010828"/>
    <lineage>
        <taxon>Bacteria</taxon>
        <taxon>Pseudomonadati</taxon>
        <taxon>Bacteroidota</taxon>
        <taxon>Bacteroidia</taxon>
        <taxon>Marinilabiliales</taxon>
        <taxon>Prolixibacteraceae</taxon>
        <taxon>Aquipluma</taxon>
    </lineage>
</organism>
<evidence type="ECO:0000259" key="2">
    <source>
        <dbReference type="Pfam" id="PF01464"/>
    </source>
</evidence>
<dbReference type="PANTHER" id="PTHR37423:SF2">
    <property type="entry name" value="MEMBRANE-BOUND LYTIC MUREIN TRANSGLYCOSYLASE C"/>
    <property type="match status" value="1"/>
</dbReference>